<evidence type="ECO:0000313" key="3">
    <source>
        <dbReference type="Proteomes" id="UP000177625"/>
    </source>
</evidence>
<proteinExistence type="predicted"/>
<gene>
    <name evidence="2" type="ORF">RSE6_02103</name>
</gene>
<reference evidence="3" key="1">
    <citation type="submission" date="2016-03" db="EMBL/GenBank/DDBJ databases">
        <authorList>
            <person name="Guldener U."/>
        </authorList>
    </citation>
    <scope>NUCLEOTIDE SEQUENCE [LARGE SCALE GENOMIC DNA]</scope>
</reference>
<dbReference type="AlphaFoldDB" id="A0A1E1LZG3"/>
<name>A0A1E1LZG3_RHYSE</name>
<organism evidence="2 3">
    <name type="scientific">Rhynchosporium secalis</name>
    <name type="common">Barley scald fungus</name>
    <dbReference type="NCBI Taxonomy" id="38038"/>
    <lineage>
        <taxon>Eukaryota</taxon>
        <taxon>Fungi</taxon>
        <taxon>Dikarya</taxon>
        <taxon>Ascomycota</taxon>
        <taxon>Pezizomycotina</taxon>
        <taxon>Leotiomycetes</taxon>
        <taxon>Helotiales</taxon>
        <taxon>Ploettnerulaceae</taxon>
        <taxon>Rhynchosporium</taxon>
    </lineage>
</organism>
<protein>
    <submittedName>
        <fullName evidence="2">Uncharacterized protein</fullName>
    </submittedName>
</protein>
<accession>A0A1E1LZG3</accession>
<evidence type="ECO:0000313" key="2">
    <source>
        <dbReference type="EMBL" id="CZT42246.1"/>
    </source>
</evidence>
<keyword evidence="3" id="KW-1185">Reference proteome</keyword>
<feature type="region of interest" description="Disordered" evidence="1">
    <location>
        <begin position="56"/>
        <end position="93"/>
    </location>
</feature>
<dbReference type="Proteomes" id="UP000177625">
    <property type="component" value="Unassembled WGS sequence"/>
</dbReference>
<evidence type="ECO:0000256" key="1">
    <source>
        <dbReference type="SAM" id="MobiDB-lite"/>
    </source>
</evidence>
<dbReference type="EMBL" id="FJVC01000080">
    <property type="protein sequence ID" value="CZT42246.1"/>
    <property type="molecule type" value="Genomic_DNA"/>
</dbReference>
<feature type="compositionally biased region" description="Basic and acidic residues" evidence="1">
    <location>
        <begin position="64"/>
        <end position="93"/>
    </location>
</feature>
<sequence length="131" mass="14742">MHHIELPCPGDMRLGDLGLAIWEQEERGGDDDVDADEGVVFVMDREREMRCEASLKKVVPASDPSRDAEETRVEMNVDNAKHSGKEDDHGIEKHDRGFDYLRPCWRIGADQGLDENNVTSFYSSHSSALPT</sequence>